<dbReference type="InterPro" id="IPR025714">
    <property type="entry name" value="Methyltranfer_dom"/>
</dbReference>
<dbReference type="Pfam" id="PF13847">
    <property type="entry name" value="Methyltransf_31"/>
    <property type="match status" value="1"/>
</dbReference>
<comment type="caution">
    <text evidence="5">The sequence shown here is derived from an EMBL/GenBank/DDBJ whole genome shotgun (WGS) entry which is preliminary data.</text>
</comment>
<dbReference type="Proteomes" id="UP000785679">
    <property type="component" value="Unassembled WGS sequence"/>
</dbReference>
<dbReference type="EMBL" id="RRYP01014558">
    <property type="protein sequence ID" value="TNV75911.1"/>
    <property type="molecule type" value="Genomic_DNA"/>
</dbReference>
<evidence type="ECO:0000313" key="6">
    <source>
        <dbReference type="Proteomes" id="UP000785679"/>
    </source>
</evidence>
<evidence type="ECO:0000259" key="4">
    <source>
        <dbReference type="Pfam" id="PF13847"/>
    </source>
</evidence>
<keyword evidence="6" id="KW-1185">Reference proteome</keyword>
<keyword evidence="3" id="KW-0808">Transferase</keyword>
<proteinExistence type="inferred from homology"/>
<dbReference type="GO" id="GO:0008168">
    <property type="term" value="F:methyltransferase activity"/>
    <property type="evidence" value="ECO:0007669"/>
    <property type="project" value="UniProtKB-KW"/>
</dbReference>
<evidence type="ECO:0000256" key="2">
    <source>
        <dbReference type="ARBA" id="ARBA00022603"/>
    </source>
</evidence>
<dbReference type="PANTHER" id="PTHR12176">
    <property type="entry name" value="SAM-DEPENDENT METHYLTRANSFERASE SUPERFAMILY PROTEIN"/>
    <property type="match status" value="1"/>
</dbReference>
<organism evidence="5 6">
    <name type="scientific">Halteria grandinella</name>
    <dbReference type="NCBI Taxonomy" id="5974"/>
    <lineage>
        <taxon>Eukaryota</taxon>
        <taxon>Sar</taxon>
        <taxon>Alveolata</taxon>
        <taxon>Ciliophora</taxon>
        <taxon>Intramacronucleata</taxon>
        <taxon>Spirotrichea</taxon>
        <taxon>Stichotrichia</taxon>
        <taxon>Sporadotrichida</taxon>
        <taxon>Halteriidae</taxon>
        <taxon>Halteria</taxon>
    </lineage>
</organism>
<dbReference type="AlphaFoldDB" id="A0A8J8NK14"/>
<dbReference type="SUPFAM" id="SSF53335">
    <property type="entry name" value="S-adenosyl-L-methionine-dependent methyltransferases"/>
    <property type="match status" value="1"/>
</dbReference>
<accession>A0A8J8NK14</accession>
<name>A0A8J8NK14_HALGN</name>
<dbReference type="CDD" id="cd02440">
    <property type="entry name" value="AdoMet_MTases"/>
    <property type="match status" value="1"/>
</dbReference>
<protein>
    <recommendedName>
        <fullName evidence="4">Methyltransferase domain-containing protein</fullName>
    </recommendedName>
</protein>
<reference evidence="5" key="1">
    <citation type="submission" date="2019-06" db="EMBL/GenBank/DDBJ databases">
        <authorList>
            <person name="Zheng W."/>
        </authorList>
    </citation>
    <scope>NUCLEOTIDE SEQUENCE</scope>
    <source>
        <strain evidence="5">QDHG01</strain>
    </source>
</reference>
<dbReference type="PANTHER" id="PTHR12176:SF79">
    <property type="entry name" value="METHYLTRANSFERASE TYPE 11 DOMAIN-CONTAINING PROTEIN"/>
    <property type="match status" value="1"/>
</dbReference>
<gene>
    <name evidence="5" type="ORF">FGO68_gene2892</name>
</gene>
<evidence type="ECO:0000313" key="5">
    <source>
        <dbReference type="EMBL" id="TNV75911.1"/>
    </source>
</evidence>
<dbReference type="InterPro" id="IPR051419">
    <property type="entry name" value="Lys/N-term_MeTrsfase_sf"/>
</dbReference>
<keyword evidence="2" id="KW-0489">Methyltransferase</keyword>
<dbReference type="GO" id="GO:0032259">
    <property type="term" value="P:methylation"/>
    <property type="evidence" value="ECO:0007669"/>
    <property type="project" value="UniProtKB-KW"/>
</dbReference>
<feature type="domain" description="Methyltransferase" evidence="4">
    <location>
        <begin position="61"/>
        <end position="173"/>
    </location>
</feature>
<comment type="similarity">
    <text evidence="1">Belongs to the methyltransferase superfamily.</text>
</comment>
<sequence>MDYCNLNKMPNYGDPQYWEDRYKESAGKVFEWLEDFSAIESLIFKFLSENPLFPEDSTEWKKDAKILNLGCGNSTIAEDLYDKGLISTVNMDISTEVIKQMSDRNLEKRPELQWHVMDVREMTYDDNTFDLIIDKSTIDAILCGDNAFINTAQMMRECQRVLKTGGIYMGISYGYPESRVLHYKRAHLHMELRVFEIQPQNPKDSLHYVYVCKKLEGADEISKQNYEKVENDIREDERKMIELYYKQQKSKGVGVGPADQQQQE</sequence>
<evidence type="ECO:0000256" key="1">
    <source>
        <dbReference type="ARBA" id="ARBA00008361"/>
    </source>
</evidence>
<evidence type="ECO:0000256" key="3">
    <source>
        <dbReference type="ARBA" id="ARBA00022679"/>
    </source>
</evidence>
<dbReference type="OrthoDB" id="411785at2759"/>
<dbReference type="Gene3D" id="3.40.50.150">
    <property type="entry name" value="Vaccinia Virus protein VP39"/>
    <property type="match status" value="1"/>
</dbReference>
<dbReference type="InterPro" id="IPR029063">
    <property type="entry name" value="SAM-dependent_MTases_sf"/>
</dbReference>